<feature type="domain" description="GATA-type" evidence="10">
    <location>
        <begin position="22"/>
        <end position="57"/>
    </location>
</feature>
<protein>
    <submittedName>
        <fullName evidence="11">GATA transcription factor 15</fullName>
    </submittedName>
</protein>
<evidence type="ECO:0000256" key="9">
    <source>
        <dbReference type="SAM" id="MobiDB-lite"/>
    </source>
</evidence>
<sequence length="135" mass="14674">MDRSDEKTSASTDSGRKCPEAAGEPKCCTYCRTTTTPLWRGGPSGPKSLCNACGIKYGKKRRELKGPEGGEKVKRGKRIKGGGAGVVRLLGLRKDVLLNKGTLLQLKHRRPWRRLGEVEEAAVLLMALSSGFLYA</sequence>
<evidence type="ECO:0000256" key="7">
    <source>
        <dbReference type="ARBA" id="ARBA00037539"/>
    </source>
</evidence>
<dbReference type="InterPro" id="IPR000679">
    <property type="entry name" value="Znf_GATA"/>
</dbReference>
<feature type="compositionally biased region" description="Basic and acidic residues" evidence="9">
    <location>
        <begin position="1"/>
        <end position="19"/>
    </location>
</feature>
<dbReference type="SUPFAM" id="SSF57716">
    <property type="entry name" value="Glucocorticoid receptor-like (DNA-binding domain)"/>
    <property type="match status" value="1"/>
</dbReference>
<evidence type="ECO:0000256" key="2">
    <source>
        <dbReference type="ARBA" id="ARBA00022771"/>
    </source>
</evidence>
<dbReference type="GO" id="GO:0043565">
    <property type="term" value="F:sequence-specific DNA binding"/>
    <property type="evidence" value="ECO:0007669"/>
    <property type="project" value="InterPro"/>
</dbReference>
<dbReference type="Gene3D" id="3.30.50.10">
    <property type="entry name" value="Erythroid Transcription Factor GATA-1, subunit A"/>
    <property type="match status" value="1"/>
</dbReference>
<keyword evidence="5" id="KW-0804">Transcription</keyword>
<proteinExistence type="inferred from homology"/>
<dbReference type="PROSITE" id="PS50114">
    <property type="entry name" value="GATA_ZN_FINGER_2"/>
    <property type="match status" value="1"/>
</dbReference>
<feature type="region of interest" description="Disordered" evidence="9">
    <location>
        <begin position="1"/>
        <end position="24"/>
    </location>
</feature>
<dbReference type="AlphaFoldDB" id="A0A1D1YLZ3"/>
<comment type="function">
    <text evidence="7">Transcriptional regulator that specifically binds 5'-GATA-3' or 5'-GAT-3' motifs within gene promoters.</text>
</comment>
<evidence type="ECO:0000256" key="1">
    <source>
        <dbReference type="ARBA" id="ARBA00022723"/>
    </source>
</evidence>
<comment type="similarity">
    <text evidence="6">Belongs to the type IV zinc-finger family. Class B subfamily.</text>
</comment>
<evidence type="ECO:0000256" key="3">
    <source>
        <dbReference type="ARBA" id="ARBA00022833"/>
    </source>
</evidence>
<reference evidence="11" key="1">
    <citation type="submission" date="2015-07" db="EMBL/GenBank/DDBJ databases">
        <title>Transcriptome Assembly of Anthurium amnicola.</title>
        <authorList>
            <person name="Suzuki J."/>
        </authorList>
    </citation>
    <scope>NUCLEOTIDE SEQUENCE</scope>
</reference>
<evidence type="ECO:0000313" key="11">
    <source>
        <dbReference type="EMBL" id="JAT55650.1"/>
    </source>
</evidence>
<evidence type="ECO:0000256" key="5">
    <source>
        <dbReference type="ARBA" id="ARBA00023163"/>
    </source>
</evidence>
<dbReference type="InterPro" id="IPR013088">
    <property type="entry name" value="Znf_NHR/GATA"/>
</dbReference>
<dbReference type="EMBL" id="GDJX01012286">
    <property type="protein sequence ID" value="JAT55650.1"/>
    <property type="molecule type" value="Transcribed_RNA"/>
</dbReference>
<dbReference type="Pfam" id="PF00320">
    <property type="entry name" value="GATA"/>
    <property type="match status" value="1"/>
</dbReference>
<evidence type="ECO:0000256" key="8">
    <source>
        <dbReference type="PROSITE-ProRule" id="PRU00094"/>
    </source>
</evidence>
<evidence type="ECO:0000259" key="10">
    <source>
        <dbReference type="PROSITE" id="PS50114"/>
    </source>
</evidence>
<evidence type="ECO:0000256" key="4">
    <source>
        <dbReference type="ARBA" id="ARBA00023015"/>
    </source>
</evidence>
<keyword evidence="4" id="KW-0805">Transcription regulation</keyword>
<dbReference type="GO" id="GO:0008270">
    <property type="term" value="F:zinc ion binding"/>
    <property type="evidence" value="ECO:0007669"/>
    <property type="project" value="UniProtKB-KW"/>
</dbReference>
<accession>A0A1D1YLZ3</accession>
<dbReference type="SMART" id="SM00401">
    <property type="entry name" value="ZnF_GATA"/>
    <property type="match status" value="1"/>
</dbReference>
<keyword evidence="1" id="KW-0479">Metal-binding</keyword>
<organism evidence="11">
    <name type="scientific">Anthurium amnicola</name>
    <dbReference type="NCBI Taxonomy" id="1678845"/>
    <lineage>
        <taxon>Eukaryota</taxon>
        <taxon>Viridiplantae</taxon>
        <taxon>Streptophyta</taxon>
        <taxon>Embryophyta</taxon>
        <taxon>Tracheophyta</taxon>
        <taxon>Spermatophyta</taxon>
        <taxon>Magnoliopsida</taxon>
        <taxon>Liliopsida</taxon>
        <taxon>Araceae</taxon>
        <taxon>Pothoideae</taxon>
        <taxon>Potheae</taxon>
        <taxon>Anthurium</taxon>
    </lineage>
</organism>
<dbReference type="GO" id="GO:0006355">
    <property type="term" value="P:regulation of DNA-templated transcription"/>
    <property type="evidence" value="ECO:0007669"/>
    <property type="project" value="InterPro"/>
</dbReference>
<dbReference type="PANTHER" id="PTHR47172">
    <property type="entry name" value="OS01G0976800 PROTEIN"/>
    <property type="match status" value="1"/>
</dbReference>
<gene>
    <name evidence="11" type="primary">GATA15_0</name>
    <name evidence="11" type="ORF">g.29699</name>
</gene>
<keyword evidence="3" id="KW-0862">Zinc</keyword>
<evidence type="ECO:0000256" key="6">
    <source>
        <dbReference type="ARBA" id="ARBA00024019"/>
    </source>
</evidence>
<name>A0A1D1YLZ3_9ARAE</name>
<dbReference type="PANTHER" id="PTHR47172:SF1">
    <property type="entry name" value="GATA TRANSCRIPTION FACTOR 15"/>
    <property type="match status" value="1"/>
</dbReference>
<keyword evidence="2 8" id="KW-0863">Zinc-finger</keyword>